<evidence type="ECO:0000313" key="3">
    <source>
        <dbReference type="Proteomes" id="UP000700596"/>
    </source>
</evidence>
<dbReference type="AlphaFoldDB" id="A0A9P9IMS5"/>
<feature type="signal peptide" evidence="1">
    <location>
        <begin position="1"/>
        <end position="17"/>
    </location>
</feature>
<evidence type="ECO:0000256" key="1">
    <source>
        <dbReference type="SAM" id="SignalP"/>
    </source>
</evidence>
<dbReference type="OrthoDB" id="4132046at2759"/>
<accession>A0A9P9IMS5</accession>
<name>A0A9P9IMS5_9PLEO</name>
<dbReference type="EMBL" id="JAGMWT010000005">
    <property type="protein sequence ID" value="KAH7128268.1"/>
    <property type="molecule type" value="Genomic_DNA"/>
</dbReference>
<dbReference type="Proteomes" id="UP000700596">
    <property type="component" value="Unassembled WGS sequence"/>
</dbReference>
<organism evidence="2 3">
    <name type="scientific">Dendryphion nanum</name>
    <dbReference type="NCBI Taxonomy" id="256645"/>
    <lineage>
        <taxon>Eukaryota</taxon>
        <taxon>Fungi</taxon>
        <taxon>Dikarya</taxon>
        <taxon>Ascomycota</taxon>
        <taxon>Pezizomycotina</taxon>
        <taxon>Dothideomycetes</taxon>
        <taxon>Pleosporomycetidae</taxon>
        <taxon>Pleosporales</taxon>
        <taxon>Torulaceae</taxon>
        <taxon>Dendryphion</taxon>
    </lineage>
</organism>
<evidence type="ECO:0000313" key="2">
    <source>
        <dbReference type="EMBL" id="KAH7128268.1"/>
    </source>
</evidence>
<protein>
    <submittedName>
        <fullName evidence="2">Uncharacterized protein</fullName>
    </submittedName>
</protein>
<reference evidence="2" key="1">
    <citation type="journal article" date="2021" name="Nat. Commun.">
        <title>Genetic determinants of endophytism in the Arabidopsis root mycobiome.</title>
        <authorList>
            <person name="Mesny F."/>
            <person name="Miyauchi S."/>
            <person name="Thiergart T."/>
            <person name="Pickel B."/>
            <person name="Atanasova L."/>
            <person name="Karlsson M."/>
            <person name="Huettel B."/>
            <person name="Barry K.W."/>
            <person name="Haridas S."/>
            <person name="Chen C."/>
            <person name="Bauer D."/>
            <person name="Andreopoulos W."/>
            <person name="Pangilinan J."/>
            <person name="LaButti K."/>
            <person name="Riley R."/>
            <person name="Lipzen A."/>
            <person name="Clum A."/>
            <person name="Drula E."/>
            <person name="Henrissat B."/>
            <person name="Kohler A."/>
            <person name="Grigoriev I.V."/>
            <person name="Martin F.M."/>
            <person name="Hacquard S."/>
        </authorList>
    </citation>
    <scope>NUCLEOTIDE SEQUENCE</scope>
    <source>
        <strain evidence="2">MPI-CAGE-CH-0243</strain>
    </source>
</reference>
<sequence>MLYQTLLLSLLSTTALSAPLNAEPRTFDTSIRVNLANVANVRAQNQFVDGQRDERIPAIRGPFATVELKLGKDVANKAYRCQILDENHKPIVVIRGANTDITFADGGNGPWTFRTPSLVSRTICDPAFKKIEAGASEVRVILQNLATDLGSQTTFADVKTNIKSGPTGSNGPYTSVELKVGPLAKQDLRCQILDVQGKAITVKRGQNVDTTFADGGNGPWQFLLPNQSEVATIVCDTTFKKAA</sequence>
<comment type="caution">
    <text evidence="2">The sequence shown here is derived from an EMBL/GenBank/DDBJ whole genome shotgun (WGS) entry which is preliminary data.</text>
</comment>
<gene>
    <name evidence="2" type="ORF">B0J11DRAFT_504752</name>
</gene>
<proteinExistence type="predicted"/>
<keyword evidence="1" id="KW-0732">Signal</keyword>
<keyword evidence="3" id="KW-1185">Reference proteome</keyword>
<feature type="chain" id="PRO_5040417595" evidence="1">
    <location>
        <begin position="18"/>
        <end position="243"/>
    </location>
</feature>